<comment type="caution">
    <text evidence="2">The sequence shown here is derived from an EMBL/GenBank/DDBJ whole genome shotgun (WGS) entry which is preliminary data.</text>
</comment>
<evidence type="ECO:0000313" key="3">
    <source>
        <dbReference type="Proteomes" id="UP000557193"/>
    </source>
</evidence>
<dbReference type="Proteomes" id="UP000557193">
    <property type="component" value="Unassembled WGS sequence"/>
</dbReference>
<feature type="transmembrane region" description="Helical" evidence="1">
    <location>
        <begin position="7"/>
        <end position="28"/>
    </location>
</feature>
<evidence type="ECO:0000256" key="1">
    <source>
        <dbReference type="SAM" id="Phobius"/>
    </source>
</evidence>
<name>A0A7X0BXT3_9PSED</name>
<dbReference type="EMBL" id="JACHLL010000010">
    <property type="protein sequence ID" value="MBB6343451.1"/>
    <property type="molecule type" value="Genomic_DNA"/>
</dbReference>
<proteinExistence type="predicted"/>
<reference evidence="2 3" key="1">
    <citation type="submission" date="2020-08" db="EMBL/GenBank/DDBJ databases">
        <title>Functional genomics of gut bacteria from endangered species of beetles.</title>
        <authorList>
            <person name="Carlos-Shanley C."/>
        </authorList>
    </citation>
    <scope>NUCLEOTIDE SEQUENCE [LARGE SCALE GENOMIC DNA]</scope>
    <source>
        <strain evidence="2 3">S00202</strain>
    </source>
</reference>
<dbReference type="AlphaFoldDB" id="A0A7X0BXT3"/>
<keyword evidence="1" id="KW-1133">Transmembrane helix</keyword>
<keyword evidence="3" id="KW-1185">Reference proteome</keyword>
<sequence length="33" mass="3552">MILLTSVNEYLVLIGLTVAMLGLARLAYGDQPC</sequence>
<keyword evidence="1" id="KW-0812">Transmembrane</keyword>
<keyword evidence="1" id="KW-0472">Membrane</keyword>
<evidence type="ECO:0000313" key="2">
    <source>
        <dbReference type="EMBL" id="MBB6343451.1"/>
    </source>
</evidence>
<gene>
    <name evidence="2" type="ORF">HNP49_003653</name>
</gene>
<accession>A0A7X0BXT3</accession>
<protein>
    <submittedName>
        <fullName evidence="2">Uncharacterized protein</fullName>
    </submittedName>
</protein>
<organism evidence="2 3">
    <name type="scientific">Pseudomonas fluvialis</name>
    <dbReference type="NCBI Taxonomy" id="1793966"/>
    <lineage>
        <taxon>Bacteria</taxon>
        <taxon>Pseudomonadati</taxon>
        <taxon>Pseudomonadota</taxon>
        <taxon>Gammaproteobacteria</taxon>
        <taxon>Pseudomonadales</taxon>
        <taxon>Pseudomonadaceae</taxon>
        <taxon>Pseudomonas</taxon>
    </lineage>
</organism>